<reference evidence="1" key="2">
    <citation type="journal article" date="2015" name="Data Brief">
        <title>Shoot transcriptome of the giant reed, Arundo donax.</title>
        <authorList>
            <person name="Barrero R.A."/>
            <person name="Guerrero F.D."/>
            <person name="Moolhuijzen P."/>
            <person name="Goolsby J.A."/>
            <person name="Tidwell J."/>
            <person name="Bellgard S.E."/>
            <person name="Bellgard M.I."/>
        </authorList>
    </citation>
    <scope>NUCLEOTIDE SEQUENCE</scope>
    <source>
        <tissue evidence="1">Shoot tissue taken approximately 20 cm above the soil surface</tissue>
    </source>
</reference>
<organism evidence="1">
    <name type="scientific">Arundo donax</name>
    <name type="common">Giant reed</name>
    <name type="synonym">Donax arundinaceus</name>
    <dbReference type="NCBI Taxonomy" id="35708"/>
    <lineage>
        <taxon>Eukaryota</taxon>
        <taxon>Viridiplantae</taxon>
        <taxon>Streptophyta</taxon>
        <taxon>Embryophyta</taxon>
        <taxon>Tracheophyta</taxon>
        <taxon>Spermatophyta</taxon>
        <taxon>Magnoliopsida</taxon>
        <taxon>Liliopsida</taxon>
        <taxon>Poales</taxon>
        <taxon>Poaceae</taxon>
        <taxon>PACMAD clade</taxon>
        <taxon>Arundinoideae</taxon>
        <taxon>Arundineae</taxon>
        <taxon>Arundo</taxon>
    </lineage>
</organism>
<name>A0A0A9HG03_ARUDO</name>
<dbReference type="AlphaFoldDB" id="A0A0A9HG03"/>
<evidence type="ECO:0000313" key="1">
    <source>
        <dbReference type="EMBL" id="JAE31853.1"/>
    </source>
</evidence>
<dbReference type="EMBL" id="GBRH01166043">
    <property type="protein sequence ID" value="JAE31853.1"/>
    <property type="molecule type" value="Transcribed_RNA"/>
</dbReference>
<accession>A0A0A9HG03</accession>
<proteinExistence type="predicted"/>
<reference evidence="1" key="1">
    <citation type="submission" date="2014-09" db="EMBL/GenBank/DDBJ databases">
        <authorList>
            <person name="Magalhaes I.L.F."/>
            <person name="Oliveira U."/>
            <person name="Santos F.R."/>
            <person name="Vidigal T.H.D.A."/>
            <person name="Brescovit A.D."/>
            <person name="Santos A.J."/>
        </authorList>
    </citation>
    <scope>NUCLEOTIDE SEQUENCE</scope>
    <source>
        <tissue evidence="1">Shoot tissue taken approximately 20 cm above the soil surface</tissue>
    </source>
</reference>
<protein>
    <submittedName>
        <fullName evidence="1">Uncharacterized protein</fullName>
    </submittedName>
</protein>
<sequence>MRGLNHDAWARSYHASSSSKQLISVMNRWLTCVEMLMPSVFDHRGAISVQSRKEKNRSFTQVHCTLELWRGSCLTSVPSISPLHSIDLVQHICWIKLPMELCS</sequence>